<comment type="subcellular location">
    <subcellularLocation>
        <location evidence="1">Nucleus</location>
    </subcellularLocation>
</comment>
<dbReference type="SMART" id="SM00398">
    <property type="entry name" value="HMG"/>
    <property type="match status" value="1"/>
</dbReference>
<dbReference type="InterPro" id="IPR009071">
    <property type="entry name" value="HMG_box_dom"/>
</dbReference>
<dbReference type="KEGG" id="blac:94349418"/>
<dbReference type="RefSeq" id="XP_067818474.1">
    <property type="nucleotide sequence ID" value="XM_067963747.1"/>
</dbReference>
<dbReference type="GeneID" id="94349418"/>
<name>A0A976FLF7_BRELC</name>
<sequence length="210" mass="23846">MTVKKPQSSYLIFCNEQRRHVMNDNAGVRIGEIQKIISAQWNQLTPKEKDFYVQLAANDKARYNQELLDNPQIKEEPSDIDKTALISNTCLYPLGRVRKIVQSDSDVSKVSKDALVAIAKASELFAQLLGIKSYEQALYRNKRQVKTSDVARAIQTTASLDWLRQDFPEVKPAQTNTTAHRRTINLQEKEVKTLPDCATFFKPKSSSEVS</sequence>
<dbReference type="InterPro" id="IPR009072">
    <property type="entry name" value="Histone-fold"/>
</dbReference>
<evidence type="ECO:0000256" key="3">
    <source>
        <dbReference type="PROSITE-ProRule" id="PRU00267"/>
    </source>
</evidence>
<keyword evidence="2 3" id="KW-0539">Nucleus</keyword>
<feature type="DNA-binding region" description="HMG box" evidence="3">
    <location>
        <begin position="3"/>
        <end position="71"/>
    </location>
</feature>
<dbReference type="PROSITE" id="PS50118">
    <property type="entry name" value="HMG_BOX_2"/>
    <property type="match status" value="1"/>
</dbReference>
<gene>
    <name evidence="5" type="ORF">CCR75_005670</name>
</gene>
<dbReference type="Pfam" id="PF00505">
    <property type="entry name" value="HMG_box"/>
    <property type="match status" value="1"/>
</dbReference>
<evidence type="ECO:0000256" key="1">
    <source>
        <dbReference type="ARBA" id="ARBA00004123"/>
    </source>
</evidence>
<proteinExistence type="predicted"/>
<dbReference type="SUPFAM" id="SSF47095">
    <property type="entry name" value="HMG-box"/>
    <property type="match status" value="1"/>
</dbReference>
<evidence type="ECO:0000259" key="4">
    <source>
        <dbReference type="PROSITE" id="PS50118"/>
    </source>
</evidence>
<organism evidence="5 6">
    <name type="scientific">Bremia lactucae</name>
    <name type="common">Lettuce downy mildew</name>
    <dbReference type="NCBI Taxonomy" id="4779"/>
    <lineage>
        <taxon>Eukaryota</taxon>
        <taxon>Sar</taxon>
        <taxon>Stramenopiles</taxon>
        <taxon>Oomycota</taxon>
        <taxon>Peronosporomycetes</taxon>
        <taxon>Peronosporales</taxon>
        <taxon>Peronosporaceae</taxon>
        <taxon>Bremia</taxon>
    </lineage>
</organism>
<reference evidence="5 6" key="1">
    <citation type="journal article" date="2021" name="Genome Biol.">
        <title>AFLAP: assembly-free linkage analysis pipeline using k-mers from genome sequencing data.</title>
        <authorList>
            <person name="Fletcher K."/>
            <person name="Zhang L."/>
            <person name="Gil J."/>
            <person name="Han R."/>
            <person name="Cavanaugh K."/>
            <person name="Michelmore R."/>
        </authorList>
    </citation>
    <scope>NUCLEOTIDE SEQUENCE [LARGE SCALE GENOMIC DNA]</scope>
    <source>
        <strain evidence="5 6">SF5</strain>
    </source>
</reference>
<protein>
    <recommendedName>
        <fullName evidence="4">HMG box domain-containing protein</fullName>
    </recommendedName>
</protein>
<dbReference type="PANTHER" id="PTHR10252">
    <property type="entry name" value="HISTONE-LIKE TRANSCRIPTION FACTOR CCAAT-RELATED"/>
    <property type="match status" value="1"/>
</dbReference>
<accession>A0A976FLF7</accession>
<dbReference type="InterPro" id="IPR036910">
    <property type="entry name" value="HMG_box_dom_sf"/>
</dbReference>
<dbReference type="CDD" id="cd22929">
    <property type="entry name" value="HFD_POLE4-like"/>
    <property type="match status" value="1"/>
</dbReference>
<keyword evidence="6" id="KW-1185">Reference proteome</keyword>
<comment type="caution">
    <text evidence="5">The sequence shown here is derived from an EMBL/GenBank/DDBJ whole genome shotgun (WGS) entry which is preliminary data.</text>
</comment>
<evidence type="ECO:0000313" key="5">
    <source>
        <dbReference type="EMBL" id="TDH68975.1"/>
    </source>
</evidence>
<dbReference type="GO" id="GO:0046982">
    <property type="term" value="F:protein heterodimerization activity"/>
    <property type="evidence" value="ECO:0007669"/>
    <property type="project" value="InterPro"/>
</dbReference>
<dbReference type="EMBL" id="SHOA02000016">
    <property type="protein sequence ID" value="TDH68975.1"/>
    <property type="molecule type" value="Genomic_DNA"/>
</dbReference>
<feature type="domain" description="HMG box" evidence="4">
    <location>
        <begin position="3"/>
        <end position="71"/>
    </location>
</feature>
<dbReference type="Gene3D" id="1.10.30.10">
    <property type="entry name" value="High mobility group box domain"/>
    <property type="match status" value="1"/>
</dbReference>
<dbReference type="InterPro" id="IPR003958">
    <property type="entry name" value="CBFA_NFYB_domain"/>
</dbReference>
<dbReference type="InterPro" id="IPR050568">
    <property type="entry name" value="Transcr_DNA_Rep_Reg"/>
</dbReference>
<dbReference type="GO" id="GO:0003677">
    <property type="term" value="F:DNA binding"/>
    <property type="evidence" value="ECO:0007669"/>
    <property type="project" value="UniProtKB-UniRule"/>
</dbReference>
<evidence type="ECO:0000256" key="2">
    <source>
        <dbReference type="ARBA" id="ARBA00023242"/>
    </source>
</evidence>
<dbReference type="GO" id="GO:0005634">
    <property type="term" value="C:nucleus"/>
    <property type="evidence" value="ECO:0007669"/>
    <property type="project" value="UniProtKB-SubCell"/>
</dbReference>
<dbReference type="SUPFAM" id="SSF47113">
    <property type="entry name" value="Histone-fold"/>
    <property type="match status" value="1"/>
</dbReference>
<dbReference type="CDD" id="cd00084">
    <property type="entry name" value="HMG-box_SF"/>
    <property type="match status" value="1"/>
</dbReference>
<dbReference type="Gene3D" id="1.10.20.10">
    <property type="entry name" value="Histone, subunit A"/>
    <property type="match status" value="1"/>
</dbReference>
<keyword evidence="3" id="KW-0238">DNA-binding</keyword>
<evidence type="ECO:0000313" key="6">
    <source>
        <dbReference type="Proteomes" id="UP000294530"/>
    </source>
</evidence>
<dbReference type="Proteomes" id="UP000294530">
    <property type="component" value="Unassembled WGS sequence"/>
</dbReference>
<dbReference type="AlphaFoldDB" id="A0A976FLF7"/>
<dbReference type="Pfam" id="PF00808">
    <property type="entry name" value="CBFD_NFYB_HMF"/>
    <property type="match status" value="1"/>
</dbReference>